<gene>
    <name evidence="3" type="ORF">F4562_000913</name>
</gene>
<dbReference type="GO" id="GO:0043190">
    <property type="term" value="C:ATP-binding cassette (ABC) transporter complex"/>
    <property type="evidence" value="ECO:0007669"/>
    <property type="project" value="InterPro"/>
</dbReference>
<dbReference type="InterPro" id="IPR030678">
    <property type="entry name" value="Peptide/Ni-bd"/>
</dbReference>
<feature type="domain" description="Solute-binding protein family 5" evidence="2">
    <location>
        <begin position="110"/>
        <end position="503"/>
    </location>
</feature>
<evidence type="ECO:0000259" key="2">
    <source>
        <dbReference type="Pfam" id="PF00496"/>
    </source>
</evidence>
<evidence type="ECO:0000256" key="1">
    <source>
        <dbReference type="SAM" id="SignalP"/>
    </source>
</evidence>
<dbReference type="GO" id="GO:0042597">
    <property type="term" value="C:periplasmic space"/>
    <property type="evidence" value="ECO:0007669"/>
    <property type="project" value="UniProtKB-ARBA"/>
</dbReference>
<dbReference type="AlphaFoldDB" id="A0A7W9ICR1"/>
<dbReference type="Pfam" id="PF00496">
    <property type="entry name" value="SBP_bac_5"/>
    <property type="match status" value="1"/>
</dbReference>
<sequence>MSKSRKLAAVAVGAFLSVAVAACGGSAGTKPAGGNSAAPGGVEAAGYNKILDSVVNPSDKKGGTLNLWASQDADFWDPARGYYAFFWNMSRYFTRNLVTYDTKPGPDGLKLVPDAAAELPEISEDKLTYTFKLRDGLTFEDGTPVTSKDFKYGIERVFAQDVLPGGPVYLKDQLDQGQNYPGPYKDKDKDKLGLKSVETPDDKTIIFKLKKPFADFMYLLAMPGATPVPQAKDTGAKYTLRPFSSGPYKFESYEPGKKLVLVRNDQWKQESDPIRKALPDKVELNITTNADDLDARLLAGTADLDVGQSGVQQAARAKILQDPKLKGNADLPTTGFLRYVAIAQKVPPFDNIDCRKAVIYAADPTAMLNARGGPYAGSIGGNMLPSTVLGSDESYDPYGRLQGKPQPDKAKEALKACGKPEGFETKIAVRNNRPAEVKAAEALQQSLAAVGIKATLDQYDGKLSSSVVGSPDNVHSKGYGLIVHAWGPDWPGGYGYLQPLVDGRVILPNGNNNYSEVNDPQINEAFDKGSAETDPVKAAEYYKQANQRVMDLALYVPYALDKALNYRNPRLTNVYFASAWGMVDFQALGVSDGK</sequence>
<reference evidence="3 4" key="1">
    <citation type="submission" date="2020-08" db="EMBL/GenBank/DDBJ databases">
        <title>Sequencing the genomes of 1000 actinobacteria strains.</title>
        <authorList>
            <person name="Klenk H.-P."/>
        </authorList>
    </citation>
    <scope>NUCLEOTIDE SEQUENCE [LARGE SCALE GENOMIC DNA]</scope>
    <source>
        <strain evidence="3 4">DSM 46887</strain>
    </source>
</reference>
<dbReference type="EMBL" id="JACHMP010000001">
    <property type="protein sequence ID" value="MBB5817851.1"/>
    <property type="molecule type" value="Genomic_DNA"/>
</dbReference>
<comment type="caution">
    <text evidence="3">The sequence shown here is derived from an EMBL/GenBank/DDBJ whole genome shotgun (WGS) entry which is preliminary data.</text>
</comment>
<evidence type="ECO:0000313" key="4">
    <source>
        <dbReference type="Proteomes" id="UP000540685"/>
    </source>
</evidence>
<keyword evidence="4" id="KW-1185">Reference proteome</keyword>
<dbReference type="PANTHER" id="PTHR30290:SF83">
    <property type="entry name" value="ABC TRANSPORTER SUBSTRATE-BINDING PROTEIN"/>
    <property type="match status" value="1"/>
</dbReference>
<feature type="chain" id="PRO_5039085653" evidence="1">
    <location>
        <begin position="22"/>
        <end position="594"/>
    </location>
</feature>
<accession>A0A7W9ICR1</accession>
<evidence type="ECO:0000313" key="3">
    <source>
        <dbReference type="EMBL" id="MBB5817851.1"/>
    </source>
</evidence>
<dbReference type="GO" id="GO:1904680">
    <property type="term" value="F:peptide transmembrane transporter activity"/>
    <property type="evidence" value="ECO:0007669"/>
    <property type="project" value="TreeGrafter"/>
</dbReference>
<dbReference type="GO" id="GO:0015833">
    <property type="term" value="P:peptide transport"/>
    <property type="evidence" value="ECO:0007669"/>
    <property type="project" value="TreeGrafter"/>
</dbReference>
<dbReference type="PROSITE" id="PS51257">
    <property type="entry name" value="PROKAR_LIPOPROTEIN"/>
    <property type="match status" value="1"/>
</dbReference>
<dbReference type="CDD" id="cd08506">
    <property type="entry name" value="PBP2_clavulanate_OppA2"/>
    <property type="match status" value="1"/>
</dbReference>
<dbReference type="Gene3D" id="3.40.190.10">
    <property type="entry name" value="Periplasmic binding protein-like II"/>
    <property type="match status" value="1"/>
</dbReference>
<keyword evidence="1" id="KW-0732">Signal</keyword>
<dbReference type="RefSeq" id="WP_184545486.1">
    <property type="nucleotide sequence ID" value="NZ_JACHMP010000001.1"/>
</dbReference>
<name>A0A7W9ICR1_9ACTN</name>
<dbReference type="Gene3D" id="3.10.105.10">
    <property type="entry name" value="Dipeptide-binding Protein, Domain 3"/>
    <property type="match status" value="1"/>
</dbReference>
<proteinExistence type="predicted"/>
<dbReference type="InterPro" id="IPR000914">
    <property type="entry name" value="SBP_5_dom"/>
</dbReference>
<dbReference type="PIRSF" id="PIRSF002741">
    <property type="entry name" value="MppA"/>
    <property type="match status" value="1"/>
</dbReference>
<organism evidence="3 4">
    <name type="scientific">Streptosporangium becharense</name>
    <dbReference type="NCBI Taxonomy" id="1816182"/>
    <lineage>
        <taxon>Bacteria</taxon>
        <taxon>Bacillati</taxon>
        <taxon>Actinomycetota</taxon>
        <taxon>Actinomycetes</taxon>
        <taxon>Streptosporangiales</taxon>
        <taxon>Streptosporangiaceae</taxon>
        <taxon>Streptosporangium</taxon>
    </lineage>
</organism>
<dbReference type="Proteomes" id="UP000540685">
    <property type="component" value="Unassembled WGS sequence"/>
</dbReference>
<dbReference type="InterPro" id="IPR039424">
    <property type="entry name" value="SBP_5"/>
</dbReference>
<dbReference type="SUPFAM" id="SSF53850">
    <property type="entry name" value="Periplasmic binding protein-like II"/>
    <property type="match status" value="1"/>
</dbReference>
<protein>
    <submittedName>
        <fullName evidence="3">Peptide/nickel transport system substrate-binding protein</fullName>
    </submittedName>
</protein>
<feature type="signal peptide" evidence="1">
    <location>
        <begin position="1"/>
        <end position="21"/>
    </location>
</feature>
<dbReference type="PANTHER" id="PTHR30290">
    <property type="entry name" value="PERIPLASMIC BINDING COMPONENT OF ABC TRANSPORTER"/>
    <property type="match status" value="1"/>
</dbReference>